<keyword evidence="2" id="KW-1185">Reference proteome</keyword>
<name>A0ACC2CB00_DIPCM</name>
<proteinExistence type="predicted"/>
<comment type="caution">
    <text evidence="1">The sequence shown here is derived from an EMBL/GenBank/DDBJ whole genome shotgun (WGS) entry which is preliminary data.</text>
</comment>
<evidence type="ECO:0000313" key="2">
    <source>
        <dbReference type="Proteomes" id="UP001162992"/>
    </source>
</evidence>
<reference evidence="2" key="1">
    <citation type="journal article" date="2024" name="Proc. Natl. Acad. Sci. U.S.A.">
        <title>Extraordinary preservation of gene collinearity over three hundred million years revealed in homosporous lycophytes.</title>
        <authorList>
            <person name="Li C."/>
            <person name="Wickell D."/>
            <person name="Kuo L.Y."/>
            <person name="Chen X."/>
            <person name="Nie B."/>
            <person name="Liao X."/>
            <person name="Peng D."/>
            <person name="Ji J."/>
            <person name="Jenkins J."/>
            <person name="Williams M."/>
            <person name="Shu S."/>
            <person name="Plott C."/>
            <person name="Barry K."/>
            <person name="Rajasekar S."/>
            <person name="Grimwood J."/>
            <person name="Han X."/>
            <person name="Sun S."/>
            <person name="Hou Z."/>
            <person name="He W."/>
            <person name="Dai G."/>
            <person name="Sun C."/>
            <person name="Schmutz J."/>
            <person name="Leebens-Mack J.H."/>
            <person name="Li F.W."/>
            <person name="Wang L."/>
        </authorList>
    </citation>
    <scope>NUCLEOTIDE SEQUENCE [LARGE SCALE GENOMIC DNA]</scope>
    <source>
        <strain evidence="2">cv. PW_Plant_1</strain>
    </source>
</reference>
<dbReference type="EMBL" id="CM055102">
    <property type="protein sequence ID" value="KAJ7539164.1"/>
    <property type="molecule type" value="Genomic_DNA"/>
</dbReference>
<sequence length="735" mass="82332">MFKALVDYASDEEEEEKSTLFTSIQRSMDRGKEIIQECKQFSLEKVKKEAECEKASCSYVIHEQVPPLDISLLPTLQAMGFSAEHARDAIAACGVAEVDDIVNHILARQHAMALLEEEGRANHEEDKPNECHQTANDEDLTASTESDNVNLDEISSFSGSDLDNETNLKTADDQIPQTEATLLNMGFDPELVNRAVKAHGEPCSIATLVDFVIGHSADPELRNPVIEGGETFTPEEELDNSSKLQKMGFPSDVVMHAIRICGDADYNILVDYIIAHELGNSEKEELATTMTNEQSRKYYEPSLGTKLRKKMKKAAKKDLKEAWSEDDGLHDIKISDSDESVSLDESESWERTSVTVSKKRHFEERKSLGRCTTLLKSSKVVLTSGLQFMLPSRMTGFGTPGFPVLSREVDPQNKVPPYFYYEDVASMPKIAWDTIIRHFDGIEPEFVDAKYFCACHRQRGYVHNLPVEGRKLILPQPPMTIQELLPRTTEYWPSWDPRTKFHCINTKSASDFLCKKIRGYLLDAGNADPPLHIQKEILEACSEWNLIWSGPGQPAPLEPHEIELLLGFDEDHTRGASNKTVRIKSLGNSFQIHTIAYHLSVLKALYPTGIRVLSLFSGTGGAEVALHKLGIRLQYVASVENIHSNKLVVESWWKKSGQRGKLKQLEDITNLTTDVLQRLIDEAGGFDLIIGGSPCNDLSGNMIRRTGLGGPDSCLFHEFPRILRTVRGIMHGRKH</sequence>
<dbReference type="Proteomes" id="UP001162992">
    <property type="component" value="Chromosome 11"/>
</dbReference>
<evidence type="ECO:0000313" key="1">
    <source>
        <dbReference type="EMBL" id="KAJ7539164.1"/>
    </source>
</evidence>
<gene>
    <name evidence="1" type="ORF">O6H91_11G079300</name>
</gene>
<accession>A0ACC2CB00</accession>
<protein>
    <submittedName>
        <fullName evidence="1">Uncharacterized protein</fullName>
    </submittedName>
</protein>
<organism evidence="1 2">
    <name type="scientific">Diphasiastrum complanatum</name>
    <name type="common">Issler's clubmoss</name>
    <name type="synonym">Lycopodium complanatum</name>
    <dbReference type="NCBI Taxonomy" id="34168"/>
    <lineage>
        <taxon>Eukaryota</taxon>
        <taxon>Viridiplantae</taxon>
        <taxon>Streptophyta</taxon>
        <taxon>Embryophyta</taxon>
        <taxon>Tracheophyta</taxon>
        <taxon>Lycopodiopsida</taxon>
        <taxon>Lycopodiales</taxon>
        <taxon>Lycopodiaceae</taxon>
        <taxon>Lycopodioideae</taxon>
        <taxon>Diphasiastrum</taxon>
    </lineage>
</organism>